<feature type="region of interest" description="Disordered" evidence="1">
    <location>
        <begin position="87"/>
        <end position="107"/>
    </location>
</feature>
<evidence type="ECO:0000313" key="2">
    <source>
        <dbReference type="EMBL" id="ODH13707.1"/>
    </source>
</evidence>
<dbReference type="VEuPathDB" id="FungiDB:PADG_02717"/>
<dbReference type="VEuPathDB" id="FungiDB:PABG_11097"/>
<reference evidence="2 3" key="1">
    <citation type="submission" date="2016-06" db="EMBL/GenBank/DDBJ databases">
        <authorList>
            <person name="Kjaerup R.B."/>
            <person name="Dalgaard T.S."/>
            <person name="Juul-Madsen H.R."/>
        </authorList>
    </citation>
    <scope>NUCLEOTIDE SEQUENCE [LARGE SCALE GENOMIC DNA]</scope>
    <source>
        <strain evidence="2 3">Pb300</strain>
    </source>
</reference>
<organism evidence="2 3">
    <name type="scientific">Paracoccidioides brasiliensis</name>
    <dbReference type="NCBI Taxonomy" id="121759"/>
    <lineage>
        <taxon>Eukaryota</taxon>
        <taxon>Fungi</taxon>
        <taxon>Dikarya</taxon>
        <taxon>Ascomycota</taxon>
        <taxon>Pezizomycotina</taxon>
        <taxon>Eurotiomycetes</taxon>
        <taxon>Eurotiomycetidae</taxon>
        <taxon>Onygenales</taxon>
        <taxon>Ajellomycetaceae</taxon>
        <taxon>Paracoccidioides</taxon>
    </lineage>
</organism>
<dbReference type="EMBL" id="LZYO01000432">
    <property type="protein sequence ID" value="ODH13707.1"/>
    <property type="molecule type" value="Genomic_DNA"/>
</dbReference>
<name>A0A1D2J6B5_PARBR</name>
<dbReference type="AlphaFoldDB" id="A0A1D2J6B5"/>
<proteinExistence type="predicted"/>
<evidence type="ECO:0000313" key="3">
    <source>
        <dbReference type="Proteomes" id="UP000242814"/>
    </source>
</evidence>
<gene>
    <name evidence="2" type="ORF">ACO22_06982</name>
</gene>
<evidence type="ECO:0000256" key="1">
    <source>
        <dbReference type="SAM" id="MobiDB-lite"/>
    </source>
</evidence>
<protein>
    <submittedName>
        <fullName evidence="2">Uncharacterized protein</fullName>
    </submittedName>
</protein>
<comment type="caution">
    <text evidence="2">The sequence shown here is derived from an EMBL/GenBank/DDBJ whole genome shotgun (WGS) entry which is preliminary data.</text>
</comment>
<feature type="compositionally biased region" description="Basic and acidic residues" evidence="1">
    <location>
        <begin position="96"/>
        <end position="107"/>
    </location>
</feature>
<accession>A0A1D2J6B5</accession>
<sequence>MPGPALLHECATTNMIQSLQKLLRETNYPLNFEVDLAKKAVRTRELQRNGQGKQSKSVHKALLPAGSYPIVALLVGMELGSKFAEQHGEGGVNGMEPEHFASHNWTE</sequence>
<dbReference type="Proteomes" id="UP000242814">
    <property type="component" value="Unassembled WGS sequence"/>
</dbReference>